<dbReference type="EMBL" id="BTCM01000002">
    <property type="protein sequence ID" value="GMK55188.1"/>
    <property type="molecule type" value="Genomic_DNA"/>
</dbReference>
<evidence type="ECO:0000256" key="1">
    <source>
        <dbReference type="SAM" id="MobiDB-lite"/>
    </source>
</evidence>
<dbReference type="AlphaFoldDB" id="A0AAD3TR44"/>
<feature type="compositionally biased region" description="Low complexity" evidence="1">
    <location>
        <begin position="1"/>
        <end position="13"/>
    </location>
</feature>
<keyword evidence="3" id="KW-1185">Reference proteome</keyword>
<comment type="caution">
    <text evidence="2">The sequence shown here is derived from an EMBL/GenBank/DDBJ whole genome shotgun (WGS) entry which is preliminary data.</text>
</comment>
<accession>A0AAD3TR44</accession>
<reference evidence="2" key="2">
    <citation type="submission" date="2023-06" db="EMBL/GenBank/DDBJ databases">
        <authorList>
            <person name="Kobayashi Y."/>
            <person name="Kayamori A."/>
            <person name="Aoki K."/>
            <person name="Shiwa Y."/>
            <person name="Fujita N."/>
            <person name="Sugita T."/>
            <person name="Iwasaki W."/>
            <person name="Tanaka N."/>
            <person name="Takashima M."/>
        </authorList>
    </citation>
    <scope>NUCLEOTIDE SEQUENCE</scope>
    <source>
        <strain evidence="2">HIS016</strain>
    </source>
</reference>
<evidence type="ECO:0000313" key="3">
    <source>
        <dbReference type="Proteomes" id="UP001222932"/>
    </source>
</evidence>
<reference evidence="2" key="1">
    <citation type="journal article" date="2023" name="BMC Genomics">
        <title>Chromosome-level genome assemblies of Cutaneotrichosporon spp. (Trichosporonales, Basidiomycota) reveal imbalanced evolution between nucleotide sequences and chromosome synteny.</title>
        <authorList>
            <person name="Kobayashi Y."/>
            <person name="Kayamori A."/>
            <person name="Aoki K."/>
            <person name="Shiwa Y."/>
            <person name="Matsutani M."/>
            <person name="Fujita N."/>
            <person name="Sugita T."/>
            <person name="Iwasaki W."/>
            <person name="Tanaka N."/>
            <person name="Takashima M."/>
        </authorList>
    </citation>
    <scope>NUCLEOTIDE SEQUENCE</scope>
    <source>
        <strain evidence="2">HIS016</strain>
    </source>
</reference>
<feature type="region of interest" description="Disordered" evidence="1">
    <location>
        <begin position="1"/>
        <end position="142"/>
    </location>
</feature>
<dbReference type="Proteomes" id="UP001222932">
    <property type="component" value="Unassembled WGS sequence"/>
</dbReference>
<gene>
    <name evidence="2" type="ORF">CspeluHIS016_0202440</name>
</gene>
<proteinExistence type="predicted"/>
<evidence type="ECO:0000313" key="2">
    <source>
        <dbReference type="EMBL" id="GMK55188.1"/>
    </source>
</evidence>
<protein>
    <submittedName>
        <fullName evidence="2">Uncharacterized protein</fullName>
    </submittedName>
</protein>
<sequence length="174" mass="17907">MSERPSQSEAAPQRPSPPRERQPSPLRSGSPRPRSQPSQSPKPSSTQSRSTPSHSRTASACCTSHSRDPPAQARPDPTHDVLTAGDGLAHSLGVSPPKTKAYLAEARARHRSSPSYDLSGGSAEGKHGPADGLTGFDPAVGYQESGSGGVFTASGGLTVVPTNAPALMYSGGQK</sequence>
<organism evidence="2 3">
    <name type="scientific">Cutaneotrichosporon spelunceum</name>
    <dbReference type="NCBI Taxonomy" id="1672016"/>
    <lineage>
        <taxon>Eukaryota</taxon>
        <taxon>Fungi</taxon>
        <taxon>Dikarya</taxon>
        <taxon>Basidiomycota</taxon>
        <taxon>Agaricomycotina</taxon>
        <taxon>Tremellomycetes</taxon>
        <taxon>Trichosporonales</taxon>
        <taxon>Trichosporonaceae</taxon>
        <taxon>Cutaneotrichosporon</taxon>
    </lineage>
</organism>
<name>A0AAD3TR44_9TREE</name>
<feature type="compositionally biased region" description="Low complexity" evidence="1">
    <location>
        <begin position="23"/>
        <end position="57"/>
    </location>
</feature>